<dbReference type="GO" id="GO:0004383">
    <property type="term" value="F:guanylate cyclase activity"/>
    <property type="evidence" value="ECO:0007669"/>
    <property type="project" value="UniProtKB-EC"/>
</dbReference>
<evidence type="ECO:0000256" key="6">
    <source>
        <dbReference type="ARBA" id="ARBA00022741"/>
    </source>
</evidence>
<dbReference type="Gene3D" id="1.10.510.10">
    <property type="entry name" value="Transferase(Phosphotransferase) domain 1"/>
    <property type="match status" value="1"/>
</dbReference>
<dbReference type="PROSITE" id="PS50011">
    <property type="entry name" value="PROTEIN_KINASE_DOM"/>
    <property type="match status" value="1"/>
</dbReference>
<evidence type="ECO:0000256" key="16">
    <source>
        <dbReference type="SAM" id="Coils"/>
    </source>
</evidence>
<comment type="similarity">
    <text evidence="14">Belongs to the adenylyl cyclase class-4/guanylyl cyclase family.</text>
</comment>
<dbReference type="GO" id="GO:0005886">
    <property type="term" value="C:plasma membrane"/>
    <property type="evidence" value="ECO:0007669"/>
    <property type="project" value="TreeGrafter"/>
</dbReference>
<feature type="coiled-coil region" evidence="16">
    <location>
        <begin position="36"/>
        <end position="71"/>
    </location>
</feature>
<dbReference type="InterPro" id="IPR001054">
    <property type="entry name" value="A/G_cyclase"/>
</dbReference>
<organism evidence="18">
    <name type="scientific">Magallana gigas</name>
    <name type="common">Pacific oyster</name>
    <name type="synonym">Crassostrea gigas</name>
    <dbReference type="NCBI Taxonomy" id="29159"/>
    <lineage>
        <taxon>Eukaryota</taxon>
        <taxon>Metazoa</taxon>
        <taxon>Spiralia</taxon>
        <taxon>Lophotrochozoa</taxon>
        <taxon>Mollusca</taxon>
        <taxon>Bivalvia</taxon>
        <taxon>Autobranchia</taxon>
        <taxon>Pteriomorphia</taxon>
        <taxon>Ostreida</taxon>
        <taxon>Ostreoidea</taxon>
        <taxon>Ostreidae</taxon>
        <taxon>Magallana</taxon>
    </lineage>
</organism>
<dbReference type="InterPro" id="IPR018297">
    <property type="entry name" value="A/G_cyclase_CS"/>
</dbReference>
<dbReference type="InterPro" id="IPR001245">
    <property type="entry name" value="Ser-Thr/Tyr_kinase_cat_dom"/>
</dbReference>
<protein>
    <recommendedName>
        <fullName evidence="3 15">Guanylate cyclase</fullName>
        <ecNumber evidence="3 15">4.6.1.2</ecNumber>
    </recommendedName>
</protein>
<gene>
    <name evidence="18" type="ORF">CGI_10027711</name>
</gene>
<evidence type="ECO:0000256" key="2">
    <source>
        <dbReference type="ARBA" id="ARBA00004479"/>
    </source>
</evidence>
<dbReference type="GO" id="GO:0005525">
    <property type="term" value="F:GTP binding"/>
    <property type="evidence" value="ECO:0007669"/>
    <property type="project" value="UniProtKB-KW"/>
</dbReference>
<dbReference type="InterPro" id="IPR001828">
    <property type="entry name" value="ANF_lig-bd_rcpt"/>
</dbReference>
<dbReference type="PANTHER" id="PTHR11920:SF501">
    <property type="entry name" value="GUANYLATE CYCLASE 32E"/>
    <property type="match status" value="1"/>
</dbReference>
<evidence type="ECO:0000256" key="14">
    <source>
        <dbReference type="RuleBase" id="RU000405"/>
    </source>
</evidence>
<dbReference type="Pfam" id="PF00211">
    <property type="entry name" value="Guanylate_cyc"/>
    <property type="match status" value="1"/>
</dbReference>
<evidence type="ECO:0000256" key="8">
    <source>
        <dbReference type="ARBA" id="ARBA00023134"/>
    </source>
</evidence>
<reference evidence="18" key="1">
    <citation type="journal article" date="2012" name="Nature">
        <title>The oyster genome reveals stress adaptation and complexity of shell formation.</title>
        <authorList>
            <person name="Zhang G."/>
            <person name="Fang X."/>
            <person name="Guo X."/>
            <person name="Li L."/>
            <person name="Luo R."/>
            <person name="Xu F."/>
            <person name="Yang P."/>
            <person name="Zhang L."/>
            <person name="Wang X."/>
            <person name="Qi H."/>
            <person name="Xiong Z."/>
            <person name="Que H."/>
            <person name="Xie Y."/>
            <person name="Holland P.W."/>
            <person name="Paps J."/>
            <person name="Zhu Y."/>
            <person name="Wu F."/>
            <person name="Chen Y."/>
            <person name="Wang J."/>
            <person name="Peng C."/>
            <person name="Meng J."/>
            <person name="Yang L."/>
            <person name="Liu J."/>
            <person name="Wen B."/>
            <person name="Zhang N."/>
            <person name="Huang Z."/>
            <person name="Zhu Q."/>
            <person name="Feng Y."/>
            <person name="Mount A."/>
            <person name="Hedgecock D."/>
            <person name="Xu Z."/>
            <person name="Liu Y."/>
            <person name="Domazet-Loso T."/>
            <person name="Du Y."/>
            <person name="Sun X."/>
            <person name="Zhang S."/>
            <person name="Liu B."/>
            <person name="Cheng P."/>
            <person name="Jiang X."/>
            <person name="Li J."/>
            <person name="Fan D."/>
            <person name="Wang W."/>
            <person name="Fu W."/>
            <person name="Wang T."/>
            <person name="Wang B."/>
            <person name="Zhang J."/>
            <person name="Peng Z."/>
            <person name="Li Y."/>
            <person name="Li N."/>
            <person name="Wang J."/>
            <person name="Chen M."/>
            <person name="He Y."/>
            <person name="Tan F."/>
            <person name="Song X."/>
            <person name="Zheng Q."/>
            <person name="Huang R."/>
            <person name="Yang H."/>
            <person name="Du X."/>
            <person name="Chen L."/>
            <person name="Yang M."/>
            <person name="Gaffney P.M."/>
            <person name="Wang S."/>
            <person name="Luo L."/>
            <person name="She Z."/>
            <person name="Ming Y."/>
            <person name="Huang W."/>
            <person name="Zhang S."/>
            <person name="Huang B."/>
            <person name="Zhang Y."/>
            <person name="Qu T."/>
            <person name="Ni P."/>
            <person name="Miao G."/>
            <person name="Wang J."/>
            <person name="Wang Q."/>
            <person name="Steinberg C.E."/>
            <person name="Wang H."/>
            <person name="Li N."/>
            <person name="Qian L."/>
            <person name="Zhang G."/>
            <person name="Li Y."/>
            <person name="Yang H."/>
            <person name="Liu X."/>
            <person name="Wang J."/>
            <person name="Yin Y."/>
            <person name="Wang J."/>
        </authorList>
    </citation>
    <scope>NUCLEOTIDE SEQUENCE [LARGE SCALE GENOMIC DNA]</scope>
    <source>
        <strain evidence="18">05x7-T-G4-1.051#20</strain>
    </source>
</reference>
<dbReference type="GO" id="GO:0005524">
    <property type="term" value="F:ATP binding"/>
    <property type="evidence" value="ECO:0007669"/>
    <property type="project" value="InterPro"/>
</dbReference>
<dbReference type="Gene3D" id="3.40.50.2300">
    <property type="match status" value="2"/>
</dbReference>
<proteinExistence type="inferred from homology"/>
<keyword evidence="10" id="KW-0675">Receptor</keyword>
<dbReference type="GO" id="GO:0007168">
    <property type="term" value="P:receptor guanylyl cyclase signaling pathway"/>
    <property type="evidence" value="ECO:0007669"/>
    <property type="project" value="TreeGrafter"/>
</dbReference>
<dbReference type="CDD" id="cd06370">
    <property type="entry name" value="PBP1_SAP_GC-like"/>
    <property type="match status" value="1"/>
</dbReference>
<dbReference type="InterPro" id="IPR011009">
    <property type="entry name" value="Kinase-like_dom_sf"/>
</dbReference>
<evidence type="ECO:0000313" key="18">
    <source>
        <dbReference type="EMBL" id="EKC28433.1"/>
    </source>
</evidence>
<dbReference type="SUPFAM" id="SSF55073">
    <property type="entry name" value="Nucleotide cyclase"/>
    <property type="match status" value="1"/>
</dbReference>
<dbReference type="FunFam" id="1.10.510.10:FF:000420">
    <property type="entry name" value="Guanylate cyclase"/>
    <property type="match status" value="1"/>
</dbReference>
<dbReference type="SUPFAM" id="SSF56112">
    <property type="entry name" value="Protein kinase-like (PK-like)"/>
    <property type="match status" value="1"/>
</dbReference>
<dbReference type="InParanoid" id="K1Q3E2"/>
<evidence type="ECO:0000256" key="7">
    <source>
        <dbReference type="ARBA" id="ARBA00022989"/>
    </source>
</evidence>
<dbReference type="PROSITE" id="PS00452">
    <property type="entry name" value="GUANYLATE_CYCLASE_1"/>
    <property type="match status" value="1"/>
</dbReference>
<dbReference type="InterPro" id="IPR050401">
    <property type="entry name" value="Cyclic_nucleotide_synthase"/>
</dbReference>
<keyword evidence="12 14" id="KW-0456">Lyase</keyword>
<dbReference type="GO" id="GO:0004016">
    <property type="term" value="F:adenylate cyclase activity"/>
    <property type="evidence" value="ECO:0007669"/>
    <property type="project" value="TreeGrafter"/>
</dbReference>
<dbReference type="GO" id="GO:0035556">
    <property type="term" value="P:intracellular signal transduction"/>
    <property type="evidence" value="ECO:0007669"/>
    <property type="project" value="InterPro"/>
</dbReference>
<dbReference type="InterPro" id="IPR000719">
    <property type="entry name" value="Prot_kinase_dom"/>
</dbReference>
<keyword evidence="5" id="KW-0732">Signal</keyword>
<dbReference type="InterPro" id="IPR028082">
    <property type="entry name" value="Peripla_BP_I"/>
</dbReference>
<evidence type="ECO:0000256" key="4">
    <source>
        <dbReference type="ARBA" id="ARBA00022692"/>
    </source>
</evidence>
<evidence type="ECO:0000256" key="11">
    <source>
        <dbReference type="ARBA" id="ARBA00023180"/>
    </source>
</evidence>
<evidence type="ECO:0000256" key="1">
    <source>
        <dbReference type="ARBA" id="ARBA00001436"/>
    </source>
</evidence>
<evidence type="ECO:0000256" key="13">
    <source>
        <dbReference type="ARBA" id="ARBA00023293"/>
    </source>
</evidence>
<dbReference type="FunCoup" id="K1Q3E2">
    <property type="interactions" value="67"/>
</dbReference>
<dbReference type="EMBL" id="JH816453">
    <property type="protein sequence ID" value="EKC28433.1"/>
    <property type="molecule type" value="Genomic_DNA"/>
</dbReference>
<evidence type="ECO:0000256" key="17">
    <source>
        <dbReference type="SAM" id="MobiDB-lite"/>
    </source>
</evidence>
<dbReference type="Pfam" id="PF07714">
    <property type="entry name" value="PK_Tyr_Ser-Thr"/>
    <property type="match status" value="1"/>
</dbReference>
<evidence type="ECO:0000256" key="12">
    <source>
        <dbReference type="ARBA" id="ARBA00023239"/>
    </source>
</evidence>
<keyword evidence="16" id="KW-0175">Coiled coil</keyword>
<accession>K1Q3E2</accession>
<comment type="subcellular location">
    <subcellularLocation>
        <location evidence="2">Membrane</location>
        <topology evidence="2">Single-pass type I membrane protein</topology>
    </subcellularLocation>
</comment>
<keyword evidence="6" id="KW-0547">Nucleotide-binding</keyword>
<dbReference type="InterPro" id="IPR029787">
    <property type="entry name" value="Nucleotide_cyclase"/>
</dbReference>
<dbReference type="GO" id="GO:0004672">
    <property type="term" value="F:protein kinase activity"/>
    <property type="evidence" value="ECO:0007669"/>
    <property type="project" value="InterPro"/>
</dbReference>
<evidence type="ECO:0000256" key="5">
    <source>
        <dbReference type="ARBA" id="ARBA00022729"/>
    </source>
</evidence>
<evidence type="ECO:0000256" key="10">
    <source>
        <dbReference type="ARBA" id="ARBA00023170"/>
    </source>
</evidence>
<dbReference type="SMART" id="SM00044">
    <property type="entry name" value="CYCc"/>
    <property type="match status" value="1"/>
</dbReference>
<dbReference type="CDD" id="cd07302">
    <property type="entry name" value="CHD"/>
    <property type="match status" value="1"/>
</dbReference>
<evidence type="ECO:0000256" key="9">
    <source>
        <dbReference type="ARBA" id="ARBA00023136"/>
    </source>
</evidence>
<comment type="catalytic activity">
    <reaction evidence="1 15">
        <text>GTP = 3',5'-cyclic GMP + diphosphate</text>
        <dbReference type="Rhea" id="RHEA:13665"/>
        <dbReference type="ChEBI" id="CHEBI:33019"/>
        <dbReference type="ChEBI" id="CHEBI:37565"/>
        <dbReference type="ChEBI" id="CHEBI:57746"/>
        <dbReference type="EC" id="4.6.1.2"/>
    </reaction>
</comment>
<keyword evidence="13 15" id="KW-0141">cGMP biosynthesis</keyword>
<feature type="compositionally biased region" description="Basic and acidic residues" evidence="17">
    <location>
        <begin position="134"/>
        <end position="146"/>
    </location>
</feature>
<evidence type="ECO:0000256" key="3">
    <source>
        <dbReference type="ARBA" id="ARBA00012202"/>
    </source>
</evidence>
<sequence length="1382" mass="157119">MCLPDLKSYNLVCGDMCRCVQRRDFCRGCEYLTGFRKRKKQRQQHAKEEREKKLKEDRKALKQQRKDLLLKSQRFTGRKKKVAALDDIDEVETSVMDLPSHTVTVSDISEIDLAGHGGLRLGVNKIDDDEESDENNKENPSDEHLKKSLKKLKKSPVSVSNITEPLKVSFLASRKYYGGILYGGAFYRAIDDINKDDKLLPGYVLEPMFADTHSDTLETVEYMTKHKTNGTLGFIGPEGACGIAATNAAAWNMPMVVYRCHDSELSEDPQLERRIRKTFVRTQPSTSKVSKSITSLLLHFNWRKVSLVLGNRTVWNQTAEYLISLLKKNSIEIRQQETFQEPYTPSLDMSKIVLNTVMSTRIYVFLGDYHALIEFVRSLDKQPKNNGDYVVITVLDEQPTSKLKHFLKTPYEQELKDEHWMAFRNVLVISPRSPSNPDWEKFIDDVRIRNMEPPISLPRPPISLINITFQQVVPIHAAHLYDAVMVFARALNATIFSSEGNVRNGRDLVAKIQRTSFKSIQGFDVYVDETGDAEGNYSLLTLTRPSKGQPYLGPVGCFNRNFSDSGVPEFVLNKEIDWTSGEVPKDEPTCGFNEEKCQYEPDWKLATLCSVIAAVICVVGTVFVCRHYLYEQKIARLSWKLEYKDLMFVDNVEEIISPAKRKKPSSEYLPSLFPKYYSYLMGLSRSSDILKRKSHTSWRFLIDGNDSGRSTLLGSTKSESGTLLGPQKLDKKSSLRASMAAPPVKVGSYKGTIVSVKILIKKNLDINRSLKKQLYIRKEMTHDNINRFIGMSVESPHLYIVTQYCARGSLKDILKNEDLHLDDMFIASLVADLVKGMIFIHESEIGFHGNLKSSTCLVDSRWVLQIADFGLQQLVNKDNSPKPENECYYDELLWTAPELLRSKNTQPQGTQKGDTYSFAIILYEIHGQDGPWGKTKYSSAEIIHRVTSVAEDVPFRPDVSKLSCEAFIKQCITECWHESHEYRPDFKYIRYRLKPMQQGLKPNIFDNMLAIMEKYANNLEALVAERTEQLSEEKQMTENLLYRMLPRPIANKLKRGQYVNPESYDCVTMYFSDIVGFTALSAESTPMQVIDMLNELYTCFDSIIAHYDVYKVETIGDAYLVVSGLPIRNGDNHAGEIASMSLKLLSAILSFKIKHRPDDTLKLRIGIHSGPVVAGVVGLRMPRFTLFGDTVNTASRMETNGLPLKIHCSSQFKAILDKLGGYTLSERGYVSMKGKGDQFTYFLESEDESYRKRRLDSLSRIQREYSISQKSDGTVSGCRKCSAQLSENESINSISEKCNGFSDYCSDCLRNSMPKFVSEQNTKCNSGAYEDDFRQNLENNNTRSHSNTCGFWRENEVRIPLMNGSDELGFYGPEGLADESVL</sequence>
<dbReference type="EC" id="4.6.1.2" evidence="3 15"/>
<evidence type="ECO:0000256" key="15">
    <source>
        <dbReference type="RuleBase" id="RU003431"/>
    </source>
</evidence>
<keyword evidence="8" id="KW-0342">GTP-binding</keyword>
<dbReference type="SMART" id="SM00220">
    <property type="entry name" value="S_TKc"/>
    <property type="match status" value="1"/>
</dbReference>
<feature type="region of interest" description="Disordered" evidence="17">
    <location>
        <begin position="126"/>
        <end position="150"/>
    </location>
</feature>
<dbReference type="Pfam" id="PF01094">
    <property type="entry name" value="ANF_receptor"/>
    <property type="match status" value="1"/>
</dbReference>
<keyword evidence="4" id="KW-0812">Transmembrane</keyword>
<keyword evidence="11" id="KW-0325">Glycoprotein</keyword>
<dbReference type="InterPro" id="IPR019186">
    <property type="entry name" value="Nucleolar_protein_12"/>
</dbReference>
<dbReference type="Gene3D" id="3.30.70.1230">
    <property type="entry name" value="Nucleotide cyclase"/>
    <property type="match status" value="1"/>
</dbReference>
<dbReference type="Pfam" id="PF09805">
    <property type="entry name" value="Nop25"/>
    <property type="match status" value="1"/>
</dbReference>
<dbReference type="PROSITE" id="PS50125">
    <property type="entry name" value="GUANYLATE_CYCLASE_2"/>
    <property type="match status" value="1"/>
</dbReference>
<keyword evidence="9" id="KW-0472">Membrane</keyword>
<dbReference type="SUPFAM" id="SSF53822">
    <property type="entry name" value="Periplasmic binding protein-like I"/>
    <property type="match status" value="1"/>
</dbReference>
<keyword evidence="7" id="KW-1133">Transmembrane helix</keyword>
<dbReference type="PANTHER" id="PTHR11920">
    <property type="entry name" value="GUANYLYL CYCLASE"/>
    <property type="match status" value="1"/>
</dbReference>
<name>K1Q3E2_MAGGI</name>
<dbReference type="GO" id="GO:0001653">
    <property type="term" value="F:peptide receptor activity"/>
    <property type="evidence" value="ECO:0007669"/>
    <property type="project" value="TreeGrafter"/>
</dbReference>
<dbReference type="FunFam" id="3.30.70.1230:FF:000004">
    <property type="entry name" value="Guanylate cyclase"/>
    <property type="match status" value="1"/>
</dbReference>
<dbReference type="HOGENOM" id="CLU_001072_1_2_1"/>